<proteinExistence type="predicted"/>
<name>A0A1Z5K892_FISSO</name>
<keyword evidence="3" id="KW-1185">Reference proteome</keyword>
<comment type="caution">
    <text evidence="2">The sequence shown here is derived from an EMBL/GenBank/DDBJ whole genome shotgun (WGS) entry which is preliminary data.</text>
</comment>
<dbReference type="InParanoid" id="A0A1Z5K892"/>
<gene>
    <name evidence="2" type="ORF">FisN_14Hh072</name>
</gene>
<evidence type="ECO:0000256" key="1">
    <source>
        <dbReference type="SAM" id="MobiDB-lite"/>
    </source>
</evidence>
<reference evidence="2 3" key="1">
    <citation type="journal article" date="2015" name="Plant Cell">
        <title>Oil accumulation by the oleaginous diatom Fistulifera solaris as revealed by the genome and transcriptome.</title>
        <authorList>
            <person name="Tanaka T."/>
            <person name="Maeda Y."/>
            <person name="Veluchamy A."/>
            <person name="Tanaka M."/>
            <person name="Abida H."/>
            <person name="Marechal E."/>
            <person name="Bowler C."/>
            <person name="Muto M."/>
            <person name="Sunaga Y."/>
            <person name="Tanaka M."/>
            <person name="Yoshino T."/>
            <person name="Taniguchi T."/>
            <person name="Fukuda Y."/>
            <person name="Nemoto M."/>
            <person name="Matsumoto M."/>
            <person name="Wong P.S."/>
            <person name="Aburatani S."/>
            <person name="Fujibuchi W."/>
        </authorList>
    </citation>
    <scope>NUCLEOTIDE SEQUENCE [LARGE SCALE GENOMIC DNA]</scope>
    <source>
        <strain evidence="2 3">JPCC DA0580</strain>
    </source>
</reference>
<dbReference type="EMBL" id="BDSP01000184">
    <property type="protein sequence ID" value="GAX22457.1"/>
    <property type="molecule type" value="Genomic_DNA"/>
</dbReference>
<protein>
    <submittedName>
        <fullName evidence="2">Uncharacterized protein</fullName>
    </submittedName>
</protein>
<dbReference type="Proteomes" id="UP000198406">
    <property type="component" value="Unassembled WGS sequence"/>
</dbReference>
<evidence type="ECO:0000313" key="3">
    <source>
        <dbReference type="Proteomes" id="UP000198406"/>
    </source>
</evidence>
<sequence length="222" mass="24766">MIHFVAEQRSSFSKDSNVVDGFAAIEIDRLSYRLSENIVGSVKVNPNLSEIPRLGVLDIVHEAENLLQAIESDPLCAKRSSAKKKSTRKTFKSSSSDVTAKRDSLHPAVQHAGKLSVMFDQVVVREYPRILGATVHPSGGPSITMDWKHIEHPPLTVDDFESIRTKRRHGKDLLMSPIRREKLAERLLAESKANDDPALLSPTKPALSFTNRLRSILSPQRQ</sequence>
<accession>A0A1Z5K892</accession>
<organism evidence="2 3">
    <name type="scientific">Fistulifera solaris</name>
    <name type="common">Oleaginous diatom</name>
    <dbReference type="NCBI Taxonomy" id="1519565"/>
    <lineage>
        <taxon>Eukaryota</taxon>
        <taxon>Sar</taxon>
        <taxon>Stramenopiles</taxon>
        <taxon>Ochrophyta</taxon>
        <taxon>Bacillariophyta</taxon>
        <taxon>Bacillariophyceae</taxon>
        <taxon>Bacillariophycidae</taxon>
        <taxon>Naviculales</taxon>
        <taxon>Naviculaceae</taxon>
        <taxon>Fistulifera</taxon>
    </lineage>
</organism>
<evidence type="ECO:0000313" key="2">
    <source>
        <dbReference type="EMBL" id="GAX22457.1"/>
    </source>
</evidence>
<feature type="compositionally biased region" description="Basic residues" evidence="1">
    <location>
        <begin position="81"/>
        <end position="91"/>
    </location>
</feature>
<dbReference type="AlphaFoldDB" id="A0A1Z5K892"/>
<feature type="region of interest" description="Disordered" evidence="1">
    <location>
        <begin position="81"/>
        <end position="104"/>
    </location>
</feature>